<feature type="compositionally biased region" description="Basic and acidic residues" evidence="1">
    <location>
        <begin position="108"/>
        <end position="122"/>
    </location>
</feature>
<keyword evidence="2" id="KW-0812">Transmembrane</keyword>
<feature type="transmembrane region" description="Helical" evidence="2">
    <location>
        <begin position="68"/>
        <end position="97"/>
    </location>
</feature>
<dbReference type="Proteomes" id="UP001328107">
    <property type="component" value="Unassembled WGS sequence"/>
</dbReference>
<reference evidence="4" key="1">
    <citation type="submission" date="2022-10" db="EMBL/GenBank/DDBJ databases">
        <title>Genome assembly of Pristionchus species.</title>
        <authorList>
            <person name="Yoshida K."/>
            <person name="Sommer R.J."/>
        </authorList>
    </citation>
    <scope>NUCLEOTIDE SEQUENCE [LARGE SCALE GENOMIC DNA]</scope>
    <source>
        <strain evidence="4">RS5460</strain>
    </source>
</reference>
<protein>
    <submittedName>
        <fullName evidence="3">Uncharacterized protein</fullName>
    </submittedName>
</protein>
<organism evidence="3 4">
    <name type="scientific">Pristionchus mayeri</name>
    <dbReference type="NCBI Taxonomy" id="1317129"/>
    <lineage>
        <taxon>Eukaryota</taxon>
        <taxon>Metazoa</taxon>
        <taxon>Ecdysozoa</taxon>
        <taxon>Nematoda</taxon>
        <taxon>Chromadorea</taxon>
        <taxon>Rhabditida</taxon>
        <taxon>Rhabditina</taxon>
        <taxon>Diplogasteromorpha</taxon>
        <taxon>Diplogasteroidea</taxon>
        <taxon>Neodiplogasteridae</taxon>
        <taxon>Pristionchus</taxon>
    </lineage>
</organism>
<evidence type="ECO:0000313" key="4">
    <source>
        <dbReference type="Proteomes" id="UP001328107"/>
    </source>
</evidence>
<accession>A0AAN5DHT7</accession>
<dbReference type="EMBL" id="BTRK01000006">
    <property type="protein sequence ID" value="GMR62927.1"/>
    <property type="molecule type" value="Genomic_DNA"/>
</dbReference>
<comment type="caution">
    <text evidence="3">The sequence shown here is derived from an EMBL/GenBank/DDBJ whole genome shotgun (WGS) entry which is preliminary data.</text>
</comment>
<feature type="non-terminal residue" evidence="3">
    <location>
        <position position="1"/>
    </location>
</feature>
<proteinExistence type="predicted"/>
<evidence type="ECO:0000256" key="2">
    <source>
        <dbReference type="SAM" id="Phobius"/>
    </source>
</evidence>
<gene>
    <name evidence="3" type="ORF">PMAYCL1PPCAC_33122</name>
</gene>
<sequence>ISQAIDLFIQYNPSVVSQDMLTDGMARFCGAGIFRNCLHTSRSNVESSPMRMSRRTVPCCYRGLDENILIFIILGCTILFSFFAGLCIFLIASFVEWCSSVMKRARKVEPKKQDNKSAKSLDDVPPPYTVICDQPPSEKPPSYSSVFPINEEELKERK</sequence>
<keyword evidence="4" id="KW-1185">Reference proteome</keyword>
<dbReference type="AlphaFoldDB" id="A0AAN5DHT7"/>
<keyword evidence="2" id="KW-1133">Transmembrane helix</keyword>
<feature type="region of interest" description="Disordered" evidence="1">
    <location>
        <begin position="108"/>
        <end position="158"/>
    </location>
</feature>
<keyword evidence="2" id="KW-0472">Membrane</keyword>
<evidence type="ECO:0000313" key="3">
    <source>
        <dbReference type="EMBL" id="GMR62927.1"/>
    </source>
</evidence>
<name>A0AAN5DHT7_9BILA</name>
<evidence type="ECO:0000256" key="1">
    <source>
        <dbReference type="SAM" id="MobiDB-lite"/>
    </source>
</evidence>